<gene>
    <name evidence="5" type="ORF">DC094_17725</name>
</gene>
<keyword evidence="6" id="KW-1185">Reference proteome</keyword>
<evidence type="ECO:0000256" key="4">
    <source>
        <dbReference type="SAM" id="SignalP"/>
    </source>
</evidence>
<evidence type="ECO:0000256" key="3">
    <source>
        <dbReference type="ARBA" id="ARBA00022729"/>
    </source>
</evidence>
<sequence>MRIFFIFKRFLFLALLFPLSAYASDKLLDEIPGIVVDQTITVSGHRFAEAFSMHRSFYFPQAQAGLVIKERPSARRGNLIWVEWQHKRLVQTLVFPSSKTEASALQLLKQAQQAIKKHKIQQLLLGRDIQQQDLAQDEW</sequence>
<feature type="chain" id="PRO_5016156064" description="Curli production assembly/transport component CsgE" evidence="4">
    <location>
        <begin position="24"/>
        <end position="139"/>
    </location>
</feature>
<name>A0A2V1GS71_9GAMM</name>
<comment type="function">
    <text evidence="1">May be involved in the biogenesis of curli organelles.</text>
</comment>
<dbReference type="OrthoDB" id="6869495at2"/>
<evidence type="ECO:0000256" key="1">
    <source>
        <dbReference type="ARBA" id="ARBA00003989"/>
    </source>
</evidence>
<evidence type="ECO:0000313" key="5">
    <source>
        <dbReference type="EMBL" id="PVZ65717.1"/>
    </source>
</evidence>
<dbReference type="RefSeq" id="WP_116688456.1">
    <property type="nucleotide sequence ID" value="NZ_CAWNYD010000009.1"/>
</dbReference>
<keyword evidence="3 4" id="KW-0732">Signal</keyword>
<dbReference type="InterPro" id="IPR018900">
    <property type="entry name" value="Curli_CsgE"/>
</dbReference>
<proteinExistence type="predicted"/>
<comment type="caution">
    <text evidence="5">The sequence shown here is derived from an EMBL/GenBank/DDBJ whole genome shotgun (WGS) entry which is preliminary data.</text>
</comment>
<organism evidence="5 6">
    <name type="scientific">Pelagibaculum spongiae</name>
    <dbReference type="NCBI Taxonomy" id="2080658"/>
    <lineage>
        <taxon>Bacteria</taxon>
        <taxon>Pseudomonadati</taxon>
        <taxon>Pseudomonadota</taxon>
        <taxon>Gammaproteobacteria</taxon>
        <taxon>Oceanospirillales</taxon>
        <taxon>Pelagibaculum</taxon>
    </lineage>
</organism>
<protein>
    <recommendedName>
        <fullName evidence="2">Curli production assembly/transport component CsgE</fullName>
    </recommendedName>
</protein>
<evidence type="ECO:0000313" key="6">
    <source>
        <dbReference type="Proteomes" id="UP000244906"/>
    </source>
</evidence>
<feature type="signal peptide" evidence="4">
    <location>
        <begin position="1"/>
        <end position="23"/>
    </location>
</feature>
<evidence type="ECO:0000256" key="2">
    <source>
        <dbReference type="ARBA" id="ARBA00014024"/>
    </source>
</evidence>
<reference evidence="5 6" key="1">
    <citation type="submission" date="2018-04" db="EMBL/GenBank/DDBJ databases">
        <title>Thalassorhabdus spongiae gen. nov., sp. nov., isolated from a marine sponge in South-West Iceland.</title>
        <authorList>
            <person name="Knobloch S."/>
            <person name="Daussin A."/>
            <person name="Johannsson R."/>
            <person name="Marteinsson V.T."/>
        </authorList>
    </citation>
    <scope>NUCLEOTIDE SEQUENCE [LARGE SCALE GENOMIC DNA]</scope>
    <source>
        <strain evidence="5 6">Hp12</strain>
    </source>
</reference>
<dbReference type="Proteomes" id="UP000244906">
    <property type="component" value="Unassembled WGS sequence"/>
</dbReference>
<accession>A0A2V1GS71</accession>
<dbReference type="Pfam" id="PF10627">
    <property type="entry name" value="CsgE"/>
    <property type="match status" value="1"/>
</dbReference>
<dbReference type="EMBL" id="QDDL01000009">
    <property type="protein sequence ID" value="PVZ65717.1"/>
    <property type="molecule type" value="Genomic_DNA"/>
</dbReference>
<dbReference type="AlphaFoldDB" id="A0A2V1GS71"/>